<dbReference type="Proteomes" id="UP000007887">
    <property type="component" value="Chromosome"/>
</dbReference>
<protein>
    <submittedName>
        <fullName evidence="1">Uncharacterized protein</fullName>
    </submittedName>
</protein>
<gene>
    <name evidence="1" type="ordered locus">SELR_12690</name>
</gene>
<dbReference type="KEGG" id="sri:SELR_12690"/>
<organism evidence="1 2">
    <name type="scientific">Selenomonas ruminantium subsp. lactilytica (strain NBRC 103574 / TAM6421)</name>
    <dbReference type="NCBI Taxonomy" id="927704"/>
    <lineage>
        <taxon>Bacteria</taxon>
        <taxon>Bacillati</taxon>
        <taxon>Bacillota</taxon>
        <taxon>Negativicutes</taxon>
        <taxon>Selenomonadales</taxon>
        <taxon>Selenomonadaceae</taxon>
        <taxon>Selenomonas</taxon>
    </lineage>
</organism>
<evidence type="ECO:0000313" key="1">
    <source>
        <dbReference type="EMBL" id="BAL82977.1"/>
    </source>
</evidence>
<evidence type="ECO:0000313" key="2">
    <source>
        <dbReference type="Proteomes" id="UP000007887"/>
    </source>
</evidence>
<dbReference type="HOGENOM" id="CLU_2332068_0_0_9"/>
<dbReference type="PATRIC" id="fig|927704.6.peg.1305"/>
<reference evidence="1 2" key="1">
    <citation type="submission" date="2011-10" db="EMBL/GenBank/DDBJ databases">
        <title>Whole genome sequence of Selenomonas ruminantium subsp. lactilytica TAM6421.</title>
        <authorList>
            <person name="Oguchi A."/>
            <person name="Ankai A."/>
            <person name="Kaneko J."/>
            <person name="Yamada-Narita S."/>
            <person name="Fukui S."/>
            <person name="Takahashi M."/>
            <person name="Onodera T."/>
            <person name="Kojima S."/>
            <person name="Fushimi T."/>
            <person name="Abe N."/>
            <person name="Kamio Y."/>
            <person name="Yamazaki S."/>
            <person name="Fujita N."/>
        </authorList>
    </citation>
    <scope>NUCLEOTIDE SEQUENCE [LARGE SCALE GENOMIC DNA]</scope>
    <source>
        <strain evidence="2">NBRC 103574 / TAM6421</strain>
    </source>
</reference>
<sequence length="98" mass="11626">MVEIYDSLPIPEYTKEVDKKDISRPRTSAFLDIYYHTDLPNDKIMNYYIDKLTKDGWKQIEYRGGKGILFQKGKWKIAVNEGESEYNLEIFKFYGISD</sequence>
<name>I0GQE0_SELRL</name>
<proteinExistence type="predicted"/>
<accession>I0GQE0</accession>
<dbReference type="AlphaFoldDB" id="I0GQE0"/>
<dbReference type="EMBL" id="AP012292">
    <property type="protein sequence ID" value="BAL82977.1"/>
    <property type="molecule type" value="Genomic_DNA"/>
</dbReference>